<dbReference type="PROSITE" id="PS00409">
    <property type="entry name" value="PROKAR_NTER_METHYL"/>
    <property type="match status" value="1"/>
</dbReference>
<dbReference type="Pfam" id="PF02501">
    <property type="entry name" value="T2SSI"/>
    <property type="match status" value="1"/>
</dbReference>
<feature type="domain" description="Type II secretion system protein GspI C-terminal" evidence="10">
    <location>
        <begin position="47"/>
        <end position="123"/>
    </location>
</feature>
<protein>
    <recommendedName>
        <fullName evidence="9">Type II secretion system protein I</fullName>
        <shortName evidence="9">T2SS minor pseudopilin I</shortName>
    </recommendedName>
</protein>
<comment type="PTM">
    <text evidence="9">Cleaved by prepilin peptidase.</text>
</comment>
<keyword evidence="3" id="KW-1003">Cell membrane</keyword>
<evidence type="ECO:0000313" key="12">
    <source>
        <dbReference type="Proteomes" id="UP000078084"/>
    </source>
</evidence>
<keyword evidence="6" id="KW-0812">Transmembrane</keyword>
<dbReference type="PANTHER" id="PTHR38779">
    <property type="entry name" value="TYPE II SECRETION SYSTEM PROTEIN I-RELATED"/>
    <property type="match status" value="1"/>
</dbReference>
<gene>
    <name evidence="11" type="ORF">AAV32_08315</name>
</gene>
<dbReference type="EMBL" id="LBNE01000004">
    <property type="protein sequence ID" value="KKO71961.1"/>
    <property type="molecule type" value="Genomic_DNA"/>
</dbReference>
<dbReference type="NCBIfam" id="TIGR02532">
    <property type="entry name" value="IV_pilin_GFxxxE"/>
    <property type="match status" value="1"/>
</dbReference>
<keyword evidence="4 9" id="KW-0488">Methylation</keyword>
<sequence>MNLPRLRRARTSGFTLIEVLVALAIAGVALAACVRALGLSASGTQAMRERSLALLSAENRMAELRLLNAFPGPGRQTENCPQGPLTLTCEQEIHSSNNTNFRQVTIRVRDAEGTVLADLRGLLSSLR</sequence>
<proteinExistence type="inferred from homology"/>
<comment type="similarity">
    <text evidence="2 9">Belongs to the GSP I family.</text>
</comment>
<dbReference type="AlphaFoldDB" id="A0A171KSU4"/>
<dbReference type="InterPro" id="IPR010052">
    <property type="entry name" value="T2SS_protein-GspI"/>
</dbReference>
<evidence type="ECO:0000256" key="1">
    <source>
        <dbReference type="ARBA" id="ARBA00004377"/>
    </source>
</evidence>
<dbReference type="NCBIfam" id="TIGR01707">
    <property type="entry name" value="gspI"/>
    <property type="match status" value="1"/>
</dbReference>
<keyword evidence="8" id="KW-0472">Membrane</keyword>
<reference evidence="11 12" key="1">
    <citation type="submission" date="2015-04" db="EMBL/GenBank/DDBJ databases">
        <title>Genome sequence of Kerstersia gyiorum CG1.</title>
        <authorList>
            <person name="Greninger A.L."/>
            <person name="Kozyreva V."/>
            <person name="Chaturvedi V."/>
        </authorList>
    </citation>
    <scope>NUCLEOTIDE SEQUENCE [LARGE SCALE GENOMIC DNA]</scope>
    <source>
        <strain evidence="11 12">CG1</strain>
    </source>
</reference>
<keyword evidence="5 9" id="KW-0997">Cell inner membrane</keyword>
<dbReference type="STRING" id="206506.AAV32_08315"/>
<dbReference type="Pfam" id="PF07963">
    <property type="entry name" value="N_methyl"/>
    <property type="match status" value="1"/>
</dbReference>
<dbReference type="RefSeq" id="WP_068370290.1">
    <property type="nucleotide sequence ID" value="NZ_LBNE01000004.1"/>
</dbReference>
<organism evidence="11 12">
    <name type="scientific">Kerstersia gyiorum</name>
    <dbReference type="NCBI Taxonomy" id="206506"/>
    <lineage>
        <taxon>Bacteria</taxon>
        <taxon>Pseudomonadati</taxon>
        <taxon>Pseudomonadota</taxon>
        <taxon>Betaproteobacteria</taxon>
        <taxon>Burkholderiales</taxon>
        <taxon>Alcaligenaceae</taxon>
        <taxon>Kerstersia</taxon>
    </lineage>
</organism>
<dbReference type="PROSITE" id="PS51257">
    <property type="entry name" value="PROKAR_LIPOPROTEIN"/>
    <property type="match status" value="1"/>
</dbReference>
<dbReference type="Proteomes" id="UP000078084">
    <property type="component" value="Unassembled WGS sequence"/>
</dbReference>
<evidence type="ECO:0000256" key="8">
    <source>
        <dbReference type="ARBA" id="ARBA00023136"/>
    </source>
</evidence>
<comment type="subunit">
    <text evidence="9">Type II secretion is composed of four main components: the outer membrane complex, the inner membrane complex, the cytoplasmic secretion ATPase and the periplasm-spanning pseudopilus.</text>
</comment>
<evidence type="ECO:0000313" key="11">
    <source>
        <dbReference type="EMBL" id="KKO71961.1"/>
    </source>
</evidence>
<dbReference type="GO" id="GO:0015628">
    <property type="term" value="P:protein secretion by the type II secretion system"/>
    <property type="evidence" value="ECO:0007669"/>
    <property type="project" value="UniProtKB-UniRule"/>
</dbReference>
<comment type="caution">
    <text evidence="11">The sequence shown here is derived from an EMBL/GenBank/DDBJ whole genome shotgun (WGS) entry which is preliminary data.</text>
</comment>
<dbReference type="GO" id="GO:0015627">
    <property type="term" value="C:type II protein secretion system complex"/>
    <property type="evidence" value="ECO:0007669"/>
    <property type="project" value="UniProtKB-UniRule"/>
</dbReference>
<dbReference type="InterPro" id="IPR045584">
    <property type="entry name" value="Pilin-like"/>
</dbReference>
<dbReference type="GO" id="GO:0005886">
    <property type="term" value="C:plasma membrane"/>
    <property type="evidence" value="ECO:0007669"/>
    <property type="project" value="UniProtKB-SubCell"/>
</dbReference>
<accession>A0A171KSU4</accession>
<dbReference type="InterPro" id="IPR012902">
    <property type="entry name" value="N_methyl_site"/>
</dbReference>
<keyword evidence="12" id="KW-1185">Reference proteome</keyword>
<comment type="function">
    <text evidence="9">Component of the type II secretion system required for the energy-dependent secretion of extracellular factors such as proteases and toxins from the periplasm.</text>
</comment>
<evidence type="ECO:0000256" key="3">
    <source>
        <dbReference type="ARBA" id="ARBA00022475"/>
    </source>
</evidence>
<evidence type="ECO:0000256" key="4">
    <source>
        <dbReference type="ARBA" id="ARBA00022481"/>
    </source>
</evidence>
<comment type="subcellular location">
    <subcellularLocation>
        <location evidence="1 9">Cell inner membrane</location>
        <topology evidence="1 9">Single-pass membrane protein</topology>
    </subcellularLocation>
</comment>
<dbReference type="SUPFAM" id="SSF54523">
    <property type="entry name" value="Pili subunits"/>
    <property type="match status" value="1"/>
</dbReference>
<dbReference type="Gene3D" id="3.30.1300.30">
    <property type="entry name" value="GSPII I/J protein-like"/>
    <property type="match status" value="1"/>
</dbReference>
<evidence type="ECO:0000256" key="7">
    <source>
        <dbReference type="ARBA" id="ARBA00022989"/>
    </source>
</evidence>
<dbReference type="InterPro" id="IPR003413">
    <property type="entry name" value="T2SS_GspI_C"/>
</dbReference>
<name>A0A171KSU4_9BURK</name>
<dbReference type="PANTHER" id="PTHR38779:SF2">
    <property type="entry name" value="TYPE II SECRETION SYSTEM PROTEIN I-RELATED"/>
    <property type="match status" value="1"/>
</dbReference>
<keyword evidence="7" id="KW-1133">Transmembrane helix</keyword>
<evidence type="ECO:0000256" key="5">
    <source>
        <dbReference type="ARBA" id="ARBA00022519"/>
    </source>
</evidence>
<evidence type="ECO:0000256" key="2">
    <source>
        <dbReference type="ARBA" id="ARBA00008358"/>
    </source>
</evidence>
<evidence type="ECO:0000259" key="10">
    <source>
        <dbReference type="Pfam" id="PF02501"/>
    </source>
</evidence>
<evidence type="ECO:0000256" key="6">
    <source>
        <dbReference type="ARBA" id="ARBA00022692"/>
    </source>
</evidence>
<evidence type="ECO:0000256" key="9">
    <source>
        <dbReference type="RuleBase" id="RU368030"/>
    </source>
</evidence>